<dbReference type="PATRIC" id="fig|722438.3.peg.183"/>
<feature type="transmembrane region" description="Helical" evidence="1">
    <location>
        <begin position="20"/>
        <end position="41"/>
    </location>
</feature>
<feature type="transmembrane region" description="Helical" evidence="1">
    <location>
        <begin position="286"/>
        <end position="311"/>
    </location>
</feature>
<dbReference type="KEGG" id="mpj:MPNE_0189"/>
<keyword evidence="1" id="KW-1133">Transmembrane helix</keyword>
<dbReference type="SMR" id="A0A0H3DLL1"/>
<evidence type="ECO:0000313" key="2">
    <source>
        <dbReference type="EMBL" id="ADK87285.1"/>
    </source>
</evidence>
<gene>
    <name evidence="2" type="ordered locus">MPNE_0189</name>
</gene>
<feature type="transmembrane region" description="Helical" evidence="1">
    <location>
        <begin position="332"/>
        <end position="355"/>
    </location>
</feature>
<keyword evidence="1" id="KW-0812">Transmembrane</keyword>
<evidence type="ECO:0000313" key="3">
    <source>
        <dbReference type="Proteomes" id="UP000007756"/>
    </source>
</evidence>
<dbReference type="EMBL" id="CP002077">
    <property type="protein sequence ID" value="ADK87285.1"/>
    <property type="molecule type" value="Genomic_DNA"/>
</dbReference>
<proteinExistence type="predicted"/>
<evidence type="ECO:0000256" key="1">
    <source>
        <dbReference type="SAM" id="Phobius"/>
    </source>
</evidence>
<dbReference type="HOGENOM" id="CLU_737345_0_0_14"/>
<dbReference type="STRING" id="722438.F539_00920"/>
<sequence length="377" mass="42971">MLWTRALILELKTNKQSRLLWLLAIPLLISLTLLTYGLVLFSSSGRIDHGDHFHLRERFVLTTEELVTFVVASVVFALTVALFGLGCWKLLQGPKVDRTNIKLANSNPAPQAVVLQADCDHFQVGDHCVFSAEKQHFKQQFKQDFLGKSKFSFRNELYRFCLIGVLISLNLALSMVEIPGIVLPWGSSIQFRFFNTAILFIAIRFVGLLSTSLIAIITPWIHLLLHPVHTPISTVFYMGNDLVVLWIFYFFYYHIFKAEVKQTTTVVNNKEFSQLVNTHKTKVAKALALIPVNLICGFIEGLGFYVGYFLILGKFGSVGHKIFYDSQANRDLINSANVIYFLLTTTTIFSLKYLFELLFFYSVEKGILNISRHFGLY</sequence>
<organism evidence="2 3">
    <name type="scientific">Mycoplasmoides pneumoniae (strain ATCC 15531 / DSM 23978 / CIP 103766 / NBRC 14401 / NCTC 10119 / FH)</name>
    <name type="common">Mycoplasma pneumoniae</name>
    <dbReference type="NCBI Taxonomy" id="722438"/>
    <lineage>
        <taxon>Bacteria</taxon>
        <taxon>Bacillati</taxon>
        <taxon>Mycoplasmatota</taxon>
        <taxon>Mycoplasmoidales</taxon>
        <taxon>Mycoplasmoidaceae</taxon>
        <taxon>Mycoplasmoides</taxon>
    </lineage>
</organism>
<dbReference type="NCBIfam" id="NF045740">
    <property type="entry name" value="MPN160"/>
    <property type="match status" value="1"/>
</dbReference>
<dbReference type="RefSeq" id="WP_010874517.1">
    <property type="nucleotide sequence ID" value="NZ_CP010546.1"/>
</dbReference>
<dbReference type="eggNOG" id="ENOG5031YV4">
    <property type="taxonomic scope" value="Bacteria"/>
</dbReference>
<dbReference type="InterPro" id="IPR055000">
    <property type="entry name" value="MPN160_family"/>
</dbReference>
<dbReference type="PaxDb" id="722438-MPNE_0189"/>
<keyword evidence="1" id="KW-0472">Membrane</keyword>
<feature type="transmembrane region" description="Helical" evidence="1">
    <location>
        <begin position="196"/>
        <end position="223"/>
    </location>
</feature>
<dbReference type="AlphaFoldDB" id="A0A0H3DLL1"/>
<accession>A0A0H3DLL1</accession>
<feature type="transmembrane region" description="Helical" evidence="1">
    <location>
        <begin position="235"/>
        <end position="255"/>
    </location>
</feature>
<feature type="transmembrane region" description="Helical" evidence="1">
    <location>
        <begin position="157"/>
        <end position="176"/>
    </location>
</feature>
<protein>
    <submittedName>
        <fullName evidence="2">Uncharacterized protein</fullName>
    </submittedName>
</protein>
<dbReference type="Proteomes" id="UP000007756">
    <property type="component" value="Chromosome"/>
</dbReference>
<reference evidence="2 3" key="1">
    <citation type="journal article" date="2010" name="Appl. Environ. Microbiol.">
        <title>Targeted chromosomal knockouts in Mycoplasma pneumoniae.</title>
        <authorList>
            <person name="Krishnakumar R."/>
            <person name="Assad-Garcia N."/>
            <person name="Benders G.A."/>
            <person name="Phan Q."/>
            <person name="Montague M.G."/>
            <person name="Glass J.I."/>
        </authorList>
    </citation>
    <scope>NUCLEOTIDE SEQUENCE [LARGE SCALE GENOMIC DNA]</scope>
    <source>
        <strain evidence="3">ATCC 15531 / DSM 22911 / NBRC 14401 / NCTC 10119 / FH</strain>
    </source>
</reference>
<name>A0A0H3DLL1_MYCPB</name>
<dbReference type="Gene3D" id="1.10.1760.20">
    <property type="match status" value="1"/>
</dbReference>
<dbReference type="GeneID" id="66609192"/>
<feature type="transmembrane region" description="Helical" evidence="1">
    <location>
        <begin position="66"/>
        <end position="88"/>
    </location>
</feature>